<dbReference type="EMBL" id="VOSW01000130">
    <property type="protein sequence ID" value="KAE8754383.1"/>
    <property type="molecule type" value="Genomic_DNA"/>
</dbReference>
<dbReference type="CDD" id="cd11386">
    <property type="entry name" value="MCP_signal"/>
    <property type="match status" value="1"/>
</dbReference>
<dbReference type="Proteomes" id="UP001209412">
    <property type="component" value="Unassembled WGS sequence"/>
</dbReference>
<comment type="caution">
    <text evidence="11">The sequence shown here is derived from an EMBL/GenBank/DDBJ whole genome shotgun (WGS) entry which is preliminary data.</text>
</comment>
<evidence type="ECO:0000256" key="1">
    <source>
        <dbReference type="ARBA" id="ARBA00004651"/>
    </source>
</evidence>
<comment type="similarity">
    <text evidence="7">Belongs to the methyl-accepting chemotaxis (MCP) protein family.</text>
</comment>
<dbReference type="InterPro" id="IPR051310">
    <property type="entry name" value="MCP_chemotaxis"/>
</dbReference>
<dbReference type="PRINTS" id="PR00260">
    <property type="entry name" value="CHEMTRNSDUCR"/>
</dbReference>
<organism evidence="11 14">
    <name type="scientific">Paraburkholderia madseniana</name>
    <dbReference type="NCBI Taxonomy" id="2599607"/>
    <lineage>
        <taxon>Bacteria</taxon>
        <taxon>Pseudomonadati</taxon>
        <taxon>Pseudomonadota</taxon>
        <taxon>Betaproteobacteria</taxon>
        <taxon>Burkholderiales</taxon>
        <taxon>Burkholderiaceae</taxon>
        <taxon>Paraburkholderia</taxon>
    </lineage>
</organism>
<keyword evidence="4 9" id="KW-0812">Transmembrane</keyword>
<name>A0A6N6W1S4_9BURK</name>
<evidence type="ECO:0000313" key="14">
    <source>
        <dbReference type="Proteomes" id="UP000463700"/>
    </source>
</evidence>
<dbReference type="GO" id="GO:0005886">
    <property type="term" value="C:plasma membrane"/>
    <property type="evidence" value="ECO:0007669"/>
    <property type="project" value="UniProtKB-SubCell"/>
</dbReference>
<gene>
    <name evidence="11" type="ORF">FSO04_40010</name>
    <name evidence="13" type="ORF">NIE36_16040</name>
    <name evidence="12" type="ORF">OSB80_16080</name>
</gene>
<dbReference type="Proteomes" id="UP001242288">
    <property type="component" value="Unassembled WGS sequence"/>
</dbReference>
<evidence type="ECO:0000313" key="13">
    <source>
        <dbReference type="EMBL" id="MDQ6408701.1"/>
    </source>
</evidence>
<evidence type="ECO:0000256" key="2">
    <source>
        <dbReference type="ARBA" id="ARBA00022475"/>
    </source>
</evidence>
<dbReference type="RefSeq" id="WP_154566945.1">
    <property type="nucleotide sequence ID" value="NZ_JAMXWF010000011.1"/>
</dbReference>
<evidence type="ECO:0000256" key="8">
    <source>
        <dbReference type="PROSITE-ProRule" id="PRU00284"/>
    </source>
</evidence>
<dbReference type="OrthoDB" id="8555762at2"/>
<dbReference type="EMBL" id="JAPKHW010000011">
    <property type="protein sequence ID" value="MCX4146875.1"/>
    <property type="molecule type" value="Genomic_DNA"/>
</dbReference>
<dbReference type="GO" id="GO:0006935">
    <property type="term" value="P:chemotaxis"/>
    <property type="evidence" value="ECO:0007669"/>
    <property type="project" value="InterPro"/>
</dbReference>
<keyword evidence="15" id="KW-1185">Reference proteome</keyword>
<dbReference type="InterPro" id="IPR033480">
    <property type="entry name" value="sCache_2"/>
</dbReference>
<evidence type="ECO:0000259" key="10">
    <source>
        <dbReference type="PROSITE" id="PS50111"/>
    </source>
</evidence>
<evidence type="ECO:0000313" key="11">
    <source>
        <dbReference type="EMBL" id="KAE8754383.1"/>
    </source>
</evidence>
<keyword evidence="3" id="KW-0488">Methylation</keyword>
<dbReference type="Gene3D" id="1.10.287.950">
    <property type="entry name" value="Methyl-accepting chemotaxis protein"/>
    <property type="match status" value="1"/>
</dbReference>
<dbReference type="GO" id="GO:0004888">
    <property type="term" value="F:transmembrane signaling receptor activity"/>
    <property type="evidence" value="ECO:0007669"/>
    <property type="project" value="InterPro"/>
</dbReference>
<evidence type="ECO:0000256" key="5">
    <source>
        <dbReference type="ARBA" id="ARBA00022989"/>
    </source>
</evidence>
<reference evidence="11 14" key="1">
    <citation type="journal article" date="2020" name="Int. J. Syst. Evol. Microbiol.">
        <title>Paraburkholderia madseniana sp. nov., a phenolic acid-degrading bacterium isolated from acidic forest soil.</title>
        <authorList>
            <person name="Wilhelm R.C."/>
            <person name="Murphy S.J.L."/>
            <person name="Feriancek N.M."/>
            <person name="Karasz D.C."/>
            <person name="DeRito C.M."/>
            <person name="Newman J.D."/>
            <person name="Buckley D.H."/>
        </authorList>
    </citation>
    <scope>NUCLEOTIDE SEQUENCE [LARGE SCALE GENOMIC DNA]</scope>
    <source>
        <strain evidence="11 14">RP11</strain>
    </source>
</reference>
<keyword evidence="6 9" id="KW-0472">Membrane</keyword>
<dbReference type="Pfam" id="PF17200">
    <property type="entry name" value="sCache_2"/>
    <property type="match status" value="1"/>
</dbReference>
<evidence type="ECO:0000256" key="6">
    <source>
        <dbReference type="ARBA" id="ARBA00023136"/>
    </source>
</evidence>
<dbReference type="PROSITE" id="PS50111">
    <property type="entry name" value="CHEMOTAXIS_TRANSDUC_2"/>
    <property type="match status" value="1"/>
</dbReference>
<sequence length="565" mass="60464">MKLSFVQKLWLPLILSLLCLAGISIYNAYQTREMRLEERKADLIHASEIALSVVTTSGKDAAAGAMPVAEAQKRAMDRIRNMRYGEDGYFMIVNSQPRVLMHPTRAEMNDKDVGDYKDPNGVHQYRDMVAVIKRDGKGFTAYSAPKPGATEASPKIAYNVTYQPWDWILTTGLYVDDIDAAFRSSMYQSLGILVVLAGALSAVVVLLNRGILRSLGGEPSYAAEIADQIARSDLTAVVKTAPDDRSSLLFSMKRMQEQLTQTIGTIKISADSIATATHQIAAGNQDLSQRTEEQAASLEETASSMEQLTSTVTQNADNAGQANQLAAQAAQVAEQGGAVVSRVVETMEGINTSSDKIADIVGIIEGIAFQTNILALNAAVEAARAGEQGRGFAVVASEVRSLAQRSSAAAKEIKELIHDSVERVRTGASHVQEAGTKMHEITREIRRVTDIMGEITAASQEQSKGIGQVNQAVTQMDEVTQQNAALVEQAAAAAGALESQASDLKAAVSMFRLDVSHDPGRGAGAQMHTAAPARARAPAKPAVKRSAPQPVLVAQTAKADEWNSF</sequence>
<accession>A0A6N6W1S4</accession>
<dbReference type="InterPro" id="IPR004089">
    <property type="entry name" value="MCPsignal_dom"/>
</dbReference>
<proteinExistence type="inferred from homology"/>
<dbReference type="Gene3D" id="3.30.450.20">
    <property type="entry name" value="PAS domain"/>
    <property type="match status" value="1"/>
</dbReference>
<dbReference type="Proteomes" id="UP000463700">
    <property type="component" value="Unassembled WGS sequence"/>
</dbReference>
<dbReference type="FunFam" id="1.10.287.950:FF:000001">
    <property type="entry name" value="Methyl-accepting chemotaxis sensory transducer"/>
    <property type="match status" value="1"/>
</dbReference>
<dbReference type="GO" id="GO:0007165">
    <property type="term" value="P:signal transduction"/>
    <property type="evidence" value="ECO:0007669"/>
    <property type="project" value="UniProtKB-KW"/>
</dbReference>
<dbReference type="Pfam" id="PF00015">
    <property type="entry name" value="MCPsignal"/>
    <property type="match status" value="1"/>
</dbReference>
<evidence type="ECO:0000256" key="3">
    <source>
        <dbReference type="ARBA" id="ARBA00022481"/>
    </source>
</evidence>
<evidence type="ECO:0000256" key="9">
    <source>
        <dbReference type="SAM" id="Phobius"/>
    </source>
</evidence>
<evidence type="ECO:0000256" key="7">
    <source>
        <dbReference type="ARBA" id="ARBA00029447"/>
    </source>
</evidence>
<dbReference type="EMBL" id="JAMXWF010000011">
    <property type="protein sequence ID" value="MDQ6408701.1"/>
    <property type="molecule type" value="Genomic_DNA"/>
</dbReference>
<reference evidence="12 15" key="2">
    <citation type="submission" date="2022-11" db="EMBL/GenBank/DDBJ databases">
        <title>PHB producers.</title>
        <authorList>
            <person name="Besaury L."/>
        </authorList>
    </citation>
    <scope>NUCLEOTIDE SEQUENCE [LARGE SCALE GENOMIC DNA]</scope>
    <source>
        <strain evidence="12 15">SEWS6</strain>
    </source>
</reference>
<protein>
    <submittedName>
        <fullName evidence="11">Methyl-accepting chemotaxis protein</fullName>
    </submittedName>
</protein>
<evidence type="ECO:0000256" key="4">
    <source>
        <dbReference type="ARBA" id="ARBA00022692"/>
    </source>
</evidence>
<dbReference type="AlphaFoldDB" id="A0A6N6W1S4"/>
<dbReference type="PANTHER" id="PTHR43531:SF14">
    <property type="entry name" value="METHYL-ACCEPTING CHEMOTAXIS PROTEIN I-RELATED"/>
    <property type="match status" value="1"/>
</dbReference>
<dbReference type="PANTHER" id="PTHR43531">
    <property type="entry name" value="PROTEIN ICFG"/>
    <property type="match status" value="1"/>
</dbReference>
<evidence type="ECO:0000313" key="12">
    <source>
        <dbReference type="EMBL" id="MCX4146875.1"/>
    </source>
</evidence>
<feature type="domain" description="Methyl-accepting transducer" evidence="10">
    <location>
        <begin position="269"/>
        <end position="498"/>
    </location>
</feature>
<keyword evidence="2" id="KW-1003">Cell membrane</keyword>
<comment type="subcellular location">
    <subcellularLocation>
        <location evidence="1">Cell membrane</location>
        <topology evidence="1">Multi-pass membrane protein</topology>
    </subcellularLocation>
</comment>
<evidence type="ECO:0000313" key="15">
    <source>
        <dbReference type="Proteomes" id="UP001209412"/>
    </source>
</evidence>
<dbReference type="SUPFAM" id="SSF58104">
    <property type="entry name" value="Methyl-accepting chemotaxis protein (MCP) signaling domain"/>
    <property type="match status" value="1"/>
</dbReference>
<dbReference type="SMART" id="SM00283">
    <property type="entry name" value="MA"/>
    <property type="match status" value="1"/>
</dbReference>
<keyword evidence="8" id="KW-0807">Transducer</keyword>
<keyword evidence="5 9" id="KW-1133">Transmembrane helix</keyword>
<dbReference type="SMART" id="SM01049">
    <property type="entry name" value="Cache_2"/>
    <property type="match status" value="1"/>
</dbReference>
<feature type="transmembrane region" description="Helical" evidence="9">
    <location>
        <begin position="186"/>
        <end position="207"/>
    </location>
</feature>
<dbReference type="InterPro" id="IPR004090">
    <property type="entry name" value="Chemotax_Me-accpt_rcpt"/>
</dbReference>